<proteinExistence type="predicted"/>
<feature type="signal peptide" evidence="2">
    <location>
        <begin position="1"/>
        <end position="23"/>
    </location>
</feature>
<dbReference type="SMART" id="SM00079">
    <property type="entry name" value="PBPe"/>
    <property type="match status" value="1"/>
</dbReference>
<gene>
    <name evidence="5" type="ORF">ABID44_003158</name>
</gene>
<dbReference type="SUPFAM" id="SSF53850">
    <property type="entry name" value="Periplasmic binding protein-like II"/>
    <property type="match status" value="1"/>
</dbReference>
<protein>
    <submittedName>
        <fullName evidence="5">Glutamine transport system substrate-binding protein</fullName>
    </submittedName>
</protein>
<dbReference type="RefSeq" id="WP_354152648.1">
    <property type="nucleotide sequence ID" value="NZ_JBEPMN010000015.1"/>
</dbReference>
<keyword evidence="6" id="KW-1185">Reference proteome</keyword>
<dbReference type="PANTHER" id="PTHR35936:SF38">
    <property type="entry name" value="GLUTAMINE-BINDING PERIPLASMIC PROTEIN"/>
    <property type="match status" value="1"/>
</dbReference>
<comment type="caution">
    <text evidence="5">The sequence shown here is derived from an EMBL/GenBank/DDBJ whole genome shotgun (WGS) entry which is preliminary data.</text>
</comment>
<dbReference type="Proteomes" id="UP001549143">
    <property type="component" value="Unassembled WGS sequence"/>
</dbReference>
<feature type="domain" description="Solute-binding protein family 3/N-terminal" evidence="3">
    <location>
        <begin position="26"/>
        <end position="251"/>
    </location>
</feature>
<dbReference type="InterPro" id="IPR001638">
    <property type="entry name" value="Solute-binding_3/MltF_N"/>
</dbReference>
<evidence type="ECO:0000259" key="3">
    <source>
        <dbReference type="SMART" id="SM00062"/>
    </source>
</evidence>
<accession>A0ABV2KPP3</accession>
<sequence length="253" mass="27583">MKFFQTILVAGAISLATAGFAAASDEIVVATDTNFKPFSYRNEKGDYVGYDVDIWKEIGKITGIEYELRPMDFNGIIPGIQSGNIDVAIAAMSLTSKREEVIDFSYPYYKAGITIMVRADEEGVSDLSDLSGKVIATKQGTSTVPFLKENTEAGKVAPKEVKEFPNITDAFLELRAGGADAVMFDLPPLQDYATTVGKDAVKLVGPLYLGHYYGIGMPKGSELRKKINVALLEMQESGKLNELHNKWFGSDAQ</sequence>
<evidence type="ECO:0000259" key="4">
    <source>
        <dbReference type="SMART" id="SM00079"/>
    </source>
</evidence>
<dbReference type="SMART" id="SM00062">
    <property type="entry name" value="PBPb"/>
    <property type="match status" value="1"/>
</dbReference>
<evidence type="ECO:0000313" key="5">
    <source>
        <dbReference type="EMBL" id="MET3662807.1"/>
    </source>
</evidence>
<dbReference type="Pfam" id="PF00497">
    <property type="entry name" value="SBP_bac_3"/>
    <property type="match status" value="1"/>
</dbReference>
<dbReference type="PANTHER" id="PTHR35936">
    <property type="entry name" value="MEMBRANE-BOUND LYTIC MUREIN TRANSGLYCOSYLASE F"/>
    <property type="match status" value="1"/>
</dbReference>
<dbReference type="InterPro" id="IPR001320">
    <property type="entry name" value="Iontro_rcpt_C"/>
</dbReference>
<evidence type="ECO:0000256" key="1">
    <source>
        <dbReference type="ARBA" id="ARBA00022729"/>
    </source>
</evidence>
<dbReference type="EMBL" id="JBEPMN010000015">
    <property type="protein sequence ID" value="MET3662807.1"/>
    <property type="molecule type" value="Genomic_DNA"/>
</dbReference>
<evidence type="ECO:0000256" key="2">
    <source>
        <dbReference type="SAM" id="SignalP"/>
    </source>
</evidence>
<dbReference type="Gene3D" id="3.40.190.10">
    <property type="entry name" value="Periplasmic binding protein-like II"/>
    <property type="match status" value="2"/>
</dbReference>
<name>A0ABV2KPP3_9HYPH</name>
<evidence type="ECO:0000313" key="6">
    <source>
        <dbReference type="Proteomes" id="UP001549143"/>
    </source>
</evidence>
<feature type="domain" description="Ionotropic glutamate receptor C-terminal" evidence="4">
    <location>
        <begin position="26"/>
        <end position="250"/>
    </location>
</feature>
<organism evidence="5 6">
    <name type="scientific">Aquamicrobium ahrensii</name>
    <dbReference type="NCBI Taxonomy" id="469551"/>
    <lineage>
        <taxon>Bacteria</taxon>
        <taxon>Pseudomonadati</taxon>
        <taxon>Pseudomonadota</taxon>
        <taxon>Alphaproteobacteria</taxon>
        <taxon>Hyphomicrobiales</taxon>
        <taxon>Phyllobacteriaceae</taxon>
        <taxon>Aquamicrobium</taxon>
    </lineage>
</organism>
<feature type="chain" id="PRO_5046357289" evidence="2">
    <location>
        <begin position="24"/>
        <end position="253"/>
    </location>
</feature>
<keyword evidence="1 2" id="KW-0732">Signal</keyword>
<reference evidence="5 6" key="1">
    <citation type="submission" date="2024-06" db="EMBL/GenBank/DDBJ databases">
        <title>Genomic Encyclopedia of Type Strains, Phase IV (KMG-IV): sequencing the most valuable type-strain genomes for metagenomic binning, comparative biology and taxonomic classification.</title>
        <authorList>
            <person name="Goeker M."/>
        </authorList>
    </citation>
    <scope>NUCLEOTIDE SEQUENCE [LARGE SCALE GENOMIC DNA]</scope>
    <source>
        <strain evidence="5 6">DSM 19730</strain>
    </source>
</reference>